<reference evidence="4 5" key="1">
    <citation type="submission" date="2016-08" db="EMBL/GenBank/DDBJ databases">
        <authorList>
            <person name="Seilhamer J.J."/>
        </authorList>
    </citation>
    <scope>NUCLEOTIDE SEQUENCE [LARGE SCALE GENOMIC DNA]</scope>
    <source>
        <strain evidence="4 5">DX4</strain>
    </source>
</reference>
<dbReference type="OrthoDB" id="9797023at2"/>
<dbReference type="Gene3D" id="1.20.1260.10">
    <property type="match status" value="1"/>
</dbReference>
<evidence type="ECO:0000256" key="1">
    <source>
        <dbReference type="ARBA" id="ARBA00009497"/>
    </source>
</evidence>
<dbReference type="PRINTS" id="PR01346">
    <property type="entry name" value="HELNAPAPROT"/>
</dbReference>
<dbReference type="PANTHER" id="PTHR42932:SF3">
    <property type="entry name" value="DNA PROTECTION DURING STARVATION PROTEIN"/>
    <property type="match status" value="1"/>
</dbReference>
<feature type="domain" description="Ferritin/DPS" evidence="3">
    <location>
        <begin position="19"/>
        <end position="157"/>
    </location>
</feature>
<evidence type="ECO:0000313" key="5">
    <source>
        <dbReference type="Proteomes" id="UP000094313"/>
    </source>
</evidence>
<dbReference type="InterPro" id="IPR002177">
    <property type="entry name" value="DPS_DNA-bd"/>
</dbReference>
<protein>
    <submittedName>
        <fullName evidence="4">DNA starvation/stationary phase protection protein</fullName>
    </submittedName>
</protein>
<evidence type="ECO:0000256" key="2">
    <source>
        <dbReference type="RuleBase" id="RU003875"/>
    </source>
</evidence>
<evidence type="ECO:0000313" key="4">
    <source>
        <dbReference type="EMBL" id="AOM77353.1"/>
    </source>
</evidence>
<accession>A0A1D7QF97</accession>
<comment type="similarity">
    <text evidence="1 2">Belongs to the Dps family.</text>
</comment>
<dbReference type="InterPro" id="IPR009078">
    <property type="entry name" value="Ferritin-like_SF"/>
</dbReference>
<keyword evidence="5" id="KW-1185">Reference proteome</keyword>
<sequence>MEMNIGISEGNREKVAIELSKLLADEYVLYTKTKEAHWNVEGIDFYDKHKLFDEQAGQLSDMNDSVAERIRTLGHSVPATLKAFLELTHLTENSLPKSNSRTFINELLIAHEIIIVFLRGNINLFANEYEDLGTSDFVTGLMQGHEKMAWILRAHLK</sequence>
<gene>
    <name evidence="4" type="ORF">BFS30_09365</name>
</gene>
<evidence type="ECO:0000259" key="3">
    <source>
        <dbReference type="Pfam" id="PF00210"/>
    </source>
</evidence>
<dbReference type="GO" id="GO:0008199">
    <property type="term" value="F:ferric iron binding"/>
    <property type="evidence" value="ECO:0007669"/>
    <property type="project" value="InterPro"/>
</dbReference>
<organism evidence="4 5">
    <name type="scientific">Pedobacter steynii</name>
    <dbReference type="NCBI Taxonomy" id="430522"/>
    <lineage>
        <taxon>Bacteria</taxon>
        <taxon>Pseudomonadati</taxon>
        <taxon>Bacteroidota</taxon>
        <taxon>Sphingobacteriia</taxon>
        <taxon>Sphingobacteriales</taxon>
        <taxon>Sphingobacteriaceae</taxon>
        <taxon>Pedobacter</taxon>
    </lineage>
</organism>
<name>A0A1D7QF97_9SPHI</name>
<dbReference type="KEGG" id="psty:BFS30_09365"/>
<dbReference type="AlphaFoldDB" id="A0A1D7QF97"/>
<dbReference type="PANTHER" id="PTHR42932">
    <property type="entry name" value="GENERAL STRESS PROTEIN 20U"/>
    <property type="match status" value="1"/>
</dbReference>
<dbReference type="Pfam" id="PF00210">
    <property type="entry name" value="Ferritin"/>
    <property type="match status" value="1"/>
</dbReference>
<dbReference type="CDD" id="cd01043">
    <property type="entry name" value="DPS"/>
    <property type="match status" value="1"/>
</dbReference>
<dbReference type="SUPFAM" id="SSF47240">
    <property type="entry name" value="Ferritin-like"/>
    <property type="match status" value="1"/>
</dbReference>
<dbReference type="RefSeq" id="WP_069379043.1">
    <property type="nucleotide sequence ID" value="NZ_CP017141.1"/>
</dbReference>
<dbReference type="InterPro" id="IPR008331">
    <property type="entry name" value="Ferritin_DPS_dom"/>
</dbReference>
<dbReference type="EMBL" id="CP017141">
    <property type="protein sequence ID" value="AOM77353.1"/>
    <property type="molecule type" value="Genomic_DNA"/>
</dbReference>
<dbReference type="InterPro" id="IPR012347">
    <property type="entry name" value="Ferritin-like"/>
</dbReference>
<dbReference type="PIRSF" id="PIRSF005900">
    <property type="entry name" value="Dps"/>
    <property type="match status" value="1"/>
</dbReference>
<dbReference type="Proteomes" id="UP000094313">
    <property type="component" value="Chromosome"/>
</dbReference>
<proteinExistence type="inferred from homology"/>